<name>A0A1G9I626_9GAMM</name>
<feature type="domain" description="Glucose/Sorbosone dehydrogenase" evidence="2">
    <location>
        <begin position="141"/>
        <end position="311"/>
    </location>
</feature>
<gene>
    <name evidence="3" type="ORF">SAMN05661010_01065</name>
</gene>
<dbReference type="STRING" id="119000.SAMN05661010_01065"/>
<protein>
    <submittedName>
        <fullName evidence="3">Glucose/arabinose dehydrogenase, beta-propeller fold</fullName>
    </submittedName>
</protein>
<dbReference type="PANTHER" id="PTHR33546">
    <property type="entry name" value="LARGE, MULTIFUNCTIONAL SECRETED PROTEIN-RELATED"/>
    <property type="match status" value="1"/>
</dbReference>
<organism evidence="3 4">
    <name type="scientific">Modicisalibacter muralis</name>
    <dbReference type="NCBI Taxonomy" id="119000"/>
    <lineage>
        <taxon>Bacteria</taxon>
        <taxon>Pseudomonadati</taxon>
        <taxon>Pseudomonadota</taxon>
        <taxon>Gammaproteobacteria</taxon>
        <taxon>Oceanospirillales</taxon>
        <taxon>Halomonadaceae</taxon>
        <taxon>Modicisalibacter</taxon>
    </lineage>
</organism>
<keyword evidence="4" id="KW-1185">Reference proteome</keyword>
<dbReference type="InterPro" id="IPR011041">
    <property type="entry name" value="Quinoprot_gluc/sorb_DH_b-prop"/>
</dbReference>
<sequence>MLALSSPFTSPLAFLPASGLLALSLAIAGVAQAQDKTPNASELSRVDVAGTEHRVMAPPGARIEKVVALDAPRLISFGVDGEMFIGSQADKVYRLAPPYDEAEVLVELDGYPHSVVQRGDSLYVATTDGLYRAKYQSGADLGEEDFELVAEIPGGGGHSSRSLTLGPDGRLYVSLGIQGNCSDQYIGKDYAFEDWRGGVMVLDESGDTPQWQPYATGLRNPIGMAWSHDGVLYINNNGPDHWGYALPREVLVRAERGSFFGMPWFQWVDGEFKRDDCIDSQPPRKASEATPPVVTFPARSAPMGLTFLPEDSGLAVDMITALHGSWGTQPDGSAAGDPSTRREPALMSIRLSDDGTEGEVGPLITGFQNDQGQRWARPIGVAYGPDGALYFTSDEGETGLYRLTIDGQPIDADTTLDKATDGES</sequence>
<dbReference type="InterPro" id="IPR012938">
    <property type="entry name" value="Glc/Sorbosone_DH"/>
</dbReference>
<keyword evidence="1" id="KW-0732">Signal</keyword>
<dbReference type="PANTHER" id="PTHR33546:SF1">
    <property type="entry name" value="LARGE, MULTIFUNCTIONAL SECRETED PROTEIN"/>
    <property type="match status" value="1"/>
</dbReference>
<evidence type="ECO:0000313" key="4">
    <source>
        <dbReference type="Proteomes" id="UP000198654"/>
    </source>
</evidence>
<evidence type="ECO:0000313" key="3">
    <source>
        <dbReference type="EMBL" id="SDL20708.1"/>
    </source>
</evidence>
<evidence type="ECO:0000259" key="2">
    <source>
        <dbReference type="Pfam" id="PF07995"/>
    </source>
</evidence>
<feature type="chain" id="PRO_5011472647" evidence="1">
    <location>
        <begin position="34"/>
        <end position="424"/>
    </location>
</feature>
<dbReference type="Gene3D" id="2.120.10.30">
    <property type="entry name" value="TolB, C-terminal domain"/>
    <property type="match status" value="1"/>
</dbReference>
<dbReference type="Proteomes" id="UP000198654">
    <property type="component" value="Unassembled WGS sequence"/>
</dbReference>
<proteinExistence type="predicted"/>
<reference evidence="3 4" key="1">
    <citation type="submission" date="2016-10" db="EMBL/GenBank/DDBJ databases">
        <authorList>
            <person name="de Groot N.N."/>
        </authorList>
    </citation>
    <scope>NUCLEOTIDE SEQUENCE [LARGE SCALE GENOMIC DNA]</scope>
    <source>
        <strain evidence="3 4">DSM 14789</strain>
    </source>
</reference>
<dbReference type="AlphaFoldDB" id="A0A1G9I626"/>
<feature type="signal peptide" evidence="1">
    <location>
        <begin position="1"/>
        <end position="33"/>
    </location>
</feature>
<evidence type="ECO:0000256" key="1">
    <source>
        <dbReference type="SAM" id="SignalP"/>
    </source>
</evidence>
<dbReference type="OrthoDB" id="9770043at2"/>
<dbReference type="RefSeq" id="WP_089726278.1">
    <property type="nucleotide sequence ID" value="NZ_FNGI01000002.1"/>
</dbReference>
<dbReference type="EMBL" id="FNGI01000002">
    <property type="protein sequence ID" value="SDL20708.1"/>
    <property type="molecule type" value="Genomic_DNA"/>
</dbReference>
<dbReference type="SUPFAM" id="SSF50952">
    <property type="entry name" value="Soluble quinoprotein glucose dehydrogenase"/>
    <property type="match status" value="1"/>
</dbReference>
<accession>A0A1G9I626</accession>
<dbReference type="Pfam" id="PF07995">
    <property type="entry name" value="GSDH"/>
    <property type="match status" value="1"/>
</dbReference>
<dbReference type="InterPro" id="IPR011042">
    <property type="entry name" value="6-blade_b-propeller_TolB-like"/>
</dbReference>